<keyword evidence="6" id="KW-0472">Membrane</keyword>
<feature type="region of interest" description="Disordered" evidence="5">
    <location>
        <begin position="220"/>
        <end position="242"/>
    </location>
</feature>
<gene>
    <name evidence="9" type="primary">LOC101895096</name>
</gene>
<dbReference type="KEGG" id="mde:101895096"/>
<name>A0A9J7D0X6_MUSDO</name>
<feature type="zinc finger region" description="C3H1-type" evidence="4">
    <location>
        <begin position="324"/>
        <end position="347"/>
    </location>
</feature>
<feature type="compositionally biased region" description="Low complexity" evidence="5">
    <location>
        <begin position="1646"/>
        <end position="1658"/>
    </location>
</feature>
<accession>A0A9J7D0X6</accession>
<keyword evidence="8" id="KW-1185">Reference proteome</keyword>
<protein>
    <submittedName>
        <fullName evidence="9">Uncharacterized protein LOC101895096</fullName>
    </submittedName>
</protein>
<dbReference type="GO" id="GO:0008270">
    <property type="term" value="F:zinc ion binding"/>
    <property type="evidence" value="ECO:0007669"/>
    <property type="project" value="UniProtKB-KW"/>
</dbReference>
<feature type="region of interest" description="Disordered" evidence="5">
    <location>
        <begin position="128"/>
        <end position="164"/>
    </location>
</feature>
<proteinExistence type="predicted"/>
<feature type="compositionally biased region" description="Polar residues" evidence="5">
    <location>
        <begin position="1720"/>
        <end position="1732"/>
    </location>
</feature>
<feature type="region of interest" description="Disordered" evidence="5">
    <location>
        <begin position="994"/>
        <end position="1095"/>
    </location>
</feature>
<feature type="domain" description="C3H1-type" evidence="7">
    <location>
        <begin position="324"/>
        <end position="347"/>
    </location>
</feature>
<evidence type="ECO:0000256" key="3">
    <source>
        <dbReference type="ARBA" id="ARBA00022833"/>
    </source>
</evidence>
<sequence>MSQQTNFRSTKMLPSKQYFVGLEYGNSPQCSVIFTIISVAAFIELIFFIKYRSRIRICWKLYKQCYRMNVIPSLELITDGEKEVEQQSMKPEGRRLRSRSVSINSSSGTPTKSPTLFINLDDVETPTKTKYTKTRSSVAKRRFSENLNSNEEAHSATGGRRQRSSSSCCTFLKADTSFVAQQVTTSTSQEQASTVDVDVHVIYGTTSSCLLNVNKQKVMASSKRKKKSHNTDSMVTSTEPGCSDTAAVDQRTFVVPETPPKKVKNPKIKIEKLKTLKNARGKLELNSPNEKINRRVVSKRLAKKTTNNETTSRSTQTEITIKLPCPSFMDIGECPIQIMCPYLHSEFPCKYFCMGLSCPNGDTCQFQHNSELNDSMKNALRYHIMQLLLQPSENGELDFIQQINKDEVFKFLNIFNNETSFDQPFHLAMKDQEEIIKKLTVESTTQHELSESQELAFLTPHQRKLLYDYRITTRDRLMCLSLKQLHDLNIIHGNYVFDLIETINRNKENERAQHIIDENHSMVASEEVIEIDDEDSRLIIDENGAEIHSVPETTGNNNIEPDNLDEGCHLIRELDAKNPEIPQVKDDTIIKNDTITASNHTLNNDCIVLHEDNSKMTDDQILTSDNIETQFDVANETVDDFTEQDERVLVVSPIPSEKENCNSNDKNCMADPVELVSNELNNSVSYKNEKTMPNSSEKDELLVDCVLSPCEQQTIDEFIVPRLQEETEDDLHEDVASPPYENISQSTESALQTDVCNVTPIGNGRCRLRSDPRIKNLAAPHSQPSDESKPFLSVDYKPRKLKIHKRKDHQANNNRKSDCEKDLEETSSKEIIVIKDANENSLQVELKNAADNVEAMMSALYNDEVQNDDNVTTEYSIQEDLSSDVDSNDLTIHKITQTTKGRGKNERSKIVTVKMTAGLPKIKRLKSTKNITITKANVKRRVSFDIHTDTTGQTQKQIIVTNNKCQRGKKRVGPINDKVDDTCVTTPEKIKKIDSSNNRETMKDKSTNNKNEDFDDISTTDYNSSSDERQQSKSKLQHEQYHKSQKQSCQSTETDEENLCLQNEENKKSRKTVTSNKEDEHKQHGPTSSKSNNKSCYEVNLRSSEHVIDNKQGSLQGKNVHLITSEGAIVKYDAASNNENIEQENDNVEYYKYSTVYAKISTKKMPKLQVDFEKTPHNVTPIASPTYDNFETIASPSPVRSDDTRGLLVATTDYLCEEIDARLTFPYMPYILYEVDLSGLTVNKPNNIDKLVKTTYLDPRIFRRDTKAIGSNIIHHRQTQPQAATSMSYEQPITMTPTAVPTTPTYPTFSHNDPRNRTVHQANSIHAQKSMVSYNSNPSLSSAPVPTLGAMQPYMPTSSPATIDMVTTQIKTPNMILYESIQSSTWYHNLASSQKMQVNQTVTHLISALNSFQRERRLYPTLVFDIFKLENAIELLDIMKNLGLAIDMDGNIIKQQVVVPSFADDSCQAKRATQQPCNATYSFIQQVLAPSAQCPSMSRMCNSHVHEPFLSCYVQTPKPAVPTCCGHKHQHQEEPVQQCAVENPPSEDNNNDNRRFGGNNNNNQFRRPYNQNQSQKPYNNNPRYNNPRFVKPSYGGGAGGDSNSPNETTSPQSQYNGGGFGGGGGRFNRRGQYNNNSGGGGCEGDSWSSSTNSFNNNRKLNRNNFHKNSNFENNNNTSPGRSNSSSGGGGFDNDSKCVSPPPRTPPRSSSPRPPISTSPVLSSPVKQKPQVSTDEECWD</sequence>
<dbReference type="RefSeq" id="XP_005188261.4">
    <property type="nucleotide sequence ID" value="XM_005188204.4"/>
</dbReference>
<feature type="compositionally biased region" description="Basic and acidic residues" evidence="5">
    <location>
        <begin position="1026"/>
        <end position="1042"/>
    </location>
</feature>
<organism evidence="8 9">
    <name type="scientific">Musca domestica</name>
    <name type="common">House fly</name>
    <dbReference type="NCBI Taxonomy" id="7370"/>
    <lineage>
        <taxon>Eukaryota</taxon>
        <taxon>Metazoa</taxon>
        <taxon>Ecdysozoa</taxon>
        <taxon>Arthropoda</taxon>
        <taxon>Hexapoda</taxon>
        <taxon>Insecta</taxon>
        <taxon>Pterygota</taxon>
        <taxon>Neoptera</taxon>
        <taxon>Endopterygota</taxon>
        <taxon>Diptera</taxon>
        <taxon>Brachycera</taxon>
        <taxon>Muscomorpha</taxon>
        <taxon>Muscoidea</taxon>
        <taxon>Muscidae</taxon>
        <taxon>Musca</taxon>
    </lineage>
</organism>
<keyword evidence="1 4" id="KW-0479">Metal-binding</keyword>
<feature type="compositionally biased region" description="Polar residues" evidence="5">
    <location>
        <begin position="1601"/>
        <end position="1613"/>
    </location>
</feature>
<feature type="compositionally biased region" description="Gly residues" evidence="5">
    <location>
        <begin position="1616"/>
        <end position="1626"/>
    </location>
</feature>
<feature type="compositionally biased region" description="Polar residues" evidence="5">
    <location>
        <begin position="231"/>
        <end position="240"/>
    </location>
</feature>
<feature type="compositionally biased region" description="Low complexity" evidence="5">
    <location>
        <begin position="1556"/>
        <end position="1588"/>
    </location>
</feature>
<dbReference type="GeneID" id="101895096"/>
<feature type="compositionally biased region" description="Basic and acidic residues" evidence="5">
    <location>
        <begin position="815"/>
        <end position="824"/>
    </location>
</feature>
<feature type="compositionally biased region" description="Low complexity" evidence="5">
    <location>
        <begin position="1666"/>
        <end position="1685"/>
    </location>
</feature>
<dbReference type="SUPFAM" id="SSF90229">
    <property type="entry name" value="CCCH zinc finger"/>
    <property type="match status" value="1"/>
</dbReference>
<feature type="zinc finger region" description="C3H1-type" evidence="4">
    <location>
        <begin position="348"/>
        <end position="371"/>
    </location>
</feature>
<evidence type="ECO:0000256" key="6">
    <source>
        <dbReference type="SAM" id="Phobius"/>
    </source>
</evidence>
<dbReference type="Proteomes" id="UP001652621">
    <property type="component" value="Unplaced"/>
</dbReference>
<evidence type="ECO:0000313" key="9">
    <source>
        <dbReference type="RefSeq" id="XP_005188261.4"/>
    </source>
</evidence>
<feature type="compositionally biased region" description="Basic and acidic residues" evidence="5">
    <location>
        <begin position="1000"/>
        <end position="1012"/>
    </location>
</feature>
<reference evidence="9" key="1">
    <citation type="submission" date="2025-08" db="UniProtKB">
        <authorList>
            <consortium name="RefSeq"/>
        </authorList>
    </citation>
    <scope>IDENTIFICATION</scope>
    <source>
        <strain evidence="9">Aabys</strain>
        <tissue evidence="9">Whole body</tissue>
    </source>
</reference>
<feature type="compositionally biased region" description="Basic residues" evidence="5">
    <location>
        <begin position="130"/>
        <end position="141"/>
    </location>
</feature>
<feature type="compositionally biased region" description="Polar residues" evidence="5">
    <location>
        <begin position="1085"/>
        <end position="1095"/>
    </location>
</feature>
<evidence type="ECO:0000256" key="1">
    <source>
        <dbReference type="ARBA" id="ARBA00022723"/>
    </source>
</evidence>
<evidence type="ECO:0000256" key="5">
    <source>
        <dbReference type="SAM" id="MobiDB-lite"/>
    </source>
</evidence>
<dbReference type="InterPro" id="IPR036855">
    <property type="entry name" value="Znf_CCCH_sf"/>
</dbReference>
<dbReference type="PROSITE" id="PS50103">
    <property type="entry name" value="ZF_C3H1"/>
    <property type="match status" value="2"/>
</dbReference>
<feature type="transmembrane region" description="Helical" evidence="6">
    <location>
        <begin position="32"/>
        <end position="51"/>
    </location>
</feature>
<feature type="region of interest" description="Disordered" evidence="5">
    <location>
        <begin position="802"/>
        <end position="824"/>
    </location>
</feature>
<keyword evidence="2 4" id="KW-0863">Zinc-finger</keyword>
<keyword evidence="6" id="KW-0812">Transmembrane</keyword>
<feature type="domain" description="C3H1-type" evidence="7">
    <location>
        <begin position="348"/>
        <end position="371"/>
    </location>
</feature>
<feature type="region of interest" description="Disordered" evidence="5">
    <location>
        <begin position="1535"/>
        <end position="1739"/>
    </location>
</feature>
<feature type="compositionally biased region" description="Basic and acidic residues" evidence="5">
    <location>
        <begin position="82"/>
        <end position="95"/>
    </location>
</feature>
<evidence type="ECO:0000256" key="4">
    <source>
        <dbReference type="PROSITE-ProRule" id="PRU00723"/>
    </source>
</evidence>
<dbReference type="VEuPathDB" id="VectorBase:MDOMA2_015625"/>
<keyword evidence="6" id="KW-1133">Transmembrane helix</keyword>
<dbReference type="InterPro" id="IPR000571">
    <property type="entry name" value="Znf_CCCH"/>
</dbReference>
<evidence type="ECO:0000259" key="7">
    <source>
        <dbReference type="PROSITE" id="PS50103"/>
    </source>
</evidence>
<evidence type="ECO:0000256" key="2">
    <source>
        <dbReference type="ARBA" id="ARBA00022771"/>
    </source>
</evidence>
<evidence type="ECO:0000313" key="8">
    <source>
        <dbReference type="Proteomes" id="UP001652621"/>
    </source>
</evidence>
<feature type="region of interest" description="Disordered" evidence="5">
    <location>
        <begin position="82"/>
        <end position="112"/>
    </location>
</feature>
<keyword evidence="3 4" id="KW-0862">Zinc</keyword>
<dbReference type="OrthoDB" id="411372at2759"/>